<dbReference type="PANTHER" id="PTHR40465">
    <property type="entry name" value="CHROMOSOME 1, WHOLE GENOME SHOTGUN SEQUENCE"/>
    <property type="match status" value="1"/>
</dbReference>
<sequence>MNQGAYGLSTKPLVGLALMQSMVQGILIPMLTTFLATKSDRQPWFRIYVISVNILTLGQTVIHIIQAFDVISASNERVVLVAMAPVLTGLIGAAVQAFFIYRCWRIYHQQILVTIPLLLLWLVSLVSAITMGAFLTQSVGHRPDNAIPGTEISTVVWVVSSLLFDLITTSSTAIYLYHVRTGNTVYAAIARRQSS</sequence>
<dbReference type="PANTHER" id="PTHR40465:SF1">
    <property type="entry name" value="DUF6534 DOMAIN-CONTAINING PROTEIN"/>
    <property type="match status" value="1"/>
</dbReference>
<feature type="transmembrane region" description="Helical" evidence="1">
    <location>
        <begin position="12"/>
        <end position="35"/>
    </location>
</feature>
<evidence type="ECO:0000313" key="3">
    <source>
        <dbReference type="Proteomes" id="UP000663853"/>
    </source>
</evidence>
<feature type="transmembrane region" description="Helical" evidence="1">
    <location>
        <begin position="47"/>
        <end position="66"/>
    </location>
</feature>
<feature type="transmembrane region" description="Helical" evidence="1">
    <location>
        <begin position="111"/>
        <end position="135"/>
    </location>
</feature>
<keyword evidence="1" id="KW-1133">Transmembrane helix</keyword>
<reference evidence="2" key="1">
    <citation type="submission" date="2021-01" db="EMBL/GenBank/DDBJ databases">
        <authorList>
            <person name="Kaushik A."/>
        </authorList>
    </citation>
    <scope>NUCLEOTIDE SEQUENCE</scope>
    <source>
        <strain evidence="2">AG6-10EEA</strain>
    </source>
</reference>
<feature type="transmembrane region" description="Helical" evidence="1">
    <location>
        <begin position="78"/>
        <end position="99"/>
    </location>
</feature>
<organism evidence="2 3">
    <name type="scientific">Rhizoctonia solani</name>
    <dbReference type="NCBI Taxonomy" id="456999"/>
    <lineage>
        <taxon>Eukaryota</taxon>
        <taxon>Fungi</taxon>
        <taxon>Dikarya</taxon>
        <taxon>Basidiomycota</taxon>
        <taxon>Agaricomycotina</taxon>
        <taxon>Agaricomycetes</taxon>
        <taxon>Cantharellales</taxon>
        <taxon>Ceratobasidiaceae</taxon>
        <taxon>Rhizoctonia</taxon>
    </lineage>
</organism>
<gene>
    <name evidence="2" type="ORF">RDB_LOCUS55940</name>
</gene>
<keyword evidence="1" id="KW-0812">Transmembrane</keyword>
<comment type="caution">
    <text evidence="2">The sequence shown here is derived from an EMBL/GenBank/DDBJ whole genome shotgun (WGS) entry which is preliminary data.</text>
</comment>
<evidence type="ECO:0000313" key="2">
    <source>
        <dbReference type="EMBL" id="CAE6456338.1"/>
    </source>
</evidence>
<accession>A0A8H3GME5</accession>
<feature type="transmembrane region" description="Helical" evidence="1">
    <location>
        <begin position="155"/>
        <end position="177"/>
    </location>
</feature>
<dbReference type="Proteomes" id="UP000663853">
    <property type="component" value="Unassembled WGS sequence"/>
</dbReference>
<name>A0A8H3GME5_9AGAM</name>
<evidence type="ECO:0000256" key="1">
    <source>
        <dbReference type="SAM" id="Phobius"/>
    </source>
</evidence>
<protein>
    <submittedName>
        <fullName evidence="2">Uncharacterized protein</fullName>
    </submittedName>
</protein>
<dbReference type="EMBL" id="CAJMXA010001258">
    <property type="protein sequence ID" value="CAE6456338.1"/>
    <property type="molecule type" value="Genomic_DNA"/>
</dbReference>
<proteinExistence type="predicted"/>
<dbReference type="AlphaFoldDB" id="A0A8H3GME5"/>
<keyword evidence="1" id="KW-0472">Membrane</keyword>